<dbReference type="Pfam" id="PF05685">
    <property type="entry name" value="Uma2"/>
    <property type="match status" value="1"/>
</dbReference>
<evidence type="ECO:0000259" key="1">
    <source>
        <dbReference type="Pfam" id="PF05685"/>
    </source>
</evidence>
<dbReference type="PANTHER" id="PTHR36558">
    <property type="entry name" value="GLR1098 PROTEIN"/>
    <property type="match status" value="1"/>
</dbReference>
<keyword evidence="2" id="KW-0378">Hydrolase</keyword>
<gene>
    <name evidence="2" type="ORF">D1O30_08515</name>
</gene>
<reference evidence="2 3" key="1">
    <citation type="submission" date="2018-08" db="EMBL/GenBank/DDBJ databases">
        <title>Genome sequence of Methylocystis hirsuta CSC1, a methanotroph able to accumulate PHAs.</title>
        <authorList>
            <person name="Bordel S."/>
            <person name="Rodriguez E."/>
            <person name="Gancedo J."/>
            <person name="Munoz R."/>
        </authorList>
    </citation>
    <scope>NUCLEOTIDE SEQUENCE [LARGE SCALE GENOMIC DNA]</scope>
    <source>
        <strain evidence="2 3">CSC1</strain>
    </source>
</reference>
<keyword evidence="3" id="KW-1185">Reference proteome</keyword>
<proteinExistence type="predicted"/>
<dbReference type="EMBL" id="QWDD01000001">
    <property type="protein sequence ID" value="RNJ49638.1"/>
    <property type="molecule type" value="Genomic_DNA"/>
</dbReference>
<evidence type="ECO:0000313" key="3">
    <source>
        <dbReference type="Proteomes" id="UP000268623"/>
    </source>
</evidence>
<dbReference type="InterPro" id="IPR012296">
    <property type="entry name" value="Nuclease_put_TT1808"/>
</dbReference>
<feature type="domain" description="Putative restriction endonuclease" evidence="1">
    <location>
        <begin position="15"/>
        <end position="164"/>
    </location>
</feature>
<dbReference type="OrthoDB" id="155284at2"/>
<evidence type="ECO:0000313" key="2">
    <source>
        <dbReference type="EMBL" id="RNJ49638.1"/>
    </source>
</evidence>
<name>A0A3M9XRA8_9HYPH</name>
<dbReference type="CDD" id="cd06260">
    <property type="entry name" value="DUF820-like"/>
    <property type="match status" value="1"/>
</dbReference>
<accession>A0A3M9XRA8</accession>
<dbReference type="Gene3D" id="3.90.1570.10">
    <property type="entry name" value="tt1808, chain A"/>
    <property type="match status" value="1"/>
</dbReference>
<sequence length="196" mass="21273">MTGAQVKLPPLMTVADFLEWPGDGTNARYELVDGVLRAMAPPNDTHGLIQSNLAIAIGLHLRENRPGCRINVTPGVQPRLRADWNFRIPDLGVTCAPNAPGILTMPDPVLLIEVLSPGNANDTWDNVPHYASLPSVVEILIVHSTRMKAELLRRNANGEWPENPEVVDAAGVIHLASIGLDLPLAEVYVQSHLARV</sequence>
<dbReference type="InterPro" id="IPR011335">
    <property type="entry name" value="Restrct_endonuc-II-like"/>
</dbReference>
<keyword evidence="2" id="KW-0255">Endonuclease</keyword>
<protein>
    <submittedName>
        <fullName evidence="2">Uma2 family endonuclease</fullName>
    </submittedName>
</protein>
<dbReference type="AlphaFoldDB" id="A0A3M9XRA8"/>
<organism evidence="2 3">
    <name type="scientific">Methylocystis hirsuta</name>
    <dbReference type="NCBI Taxonomy" id="369798"/>
    <lineage>
        <taxon>Bacteria</taxon>
        <taxon>Pseudomonadati</taxon>
        <taxon>Pseudomonadota</taxon>
        <taxon>Alphaproteobacteria</taxon>
        <taxon>Hyphomicrobiales</taxon>
        <taxon>Methylocystaceae</taxon>
        <taxon>Methylocystis</taxon>
    </lineage>
</organism>
<dbReference type="RefSeq" id="WP_123175607.1">
    <property type="nucleotide sequence ID" value="NZ_QWDD01000001.1"/>
</dbReference>
<dbReference type="SUPFAM" id="SSF52980">
    <property type="entry name" value="Restriction endonuclease-like"/>
    <property type="match status" value="1"/>
</dbReference>
<dbReference type="Proteomes" id="UP000268623">
    <property type="component" value="Unassembled WGS sequence"/>
</dbReference>
<comment type="caution">
    <text evidence="2">The sequence shown here is derived from an EMBL/GenBank/DDBJ whole genome shotgun (WGS) entry which is preliminary data.</text>
</comment>
<keyword evidence="2" id="KW-0540">Nuclease</keyword>
<dbReference type="GO" id="GO:0004519">
    <property type="term" value="F:endonuclease activity"/>
    <property type="evidence" value="ECO:0007669"/>
    <property type="project" value="UniProtKB-KW"/>
</dbReference>
<dbReference type="InterPro" id="IPR008538">
    <property type="entry name" value="Uma2"/>
</dbReference>
<dbReference type="PANTHER" id="PTHR36558:SF1">
    <property type="entry name" value="RESTRICTION ENDONUCLEASE DOMAIN-CONTAINING PROTEIN-RELATED"/>
    <property type="match status" value="1"/>
</dbReference>